<name>A0A917ERZ3_9BACI</name>
<reference evidence="1" key="2">
    <citation type="submission" date="2020-09" db="EMBL/GenBank/DDBJ databases">
        <authorList>
            <person name="Sun Q."/>
            <person name="Zhou Y."/>
        </authorList>
    </citation>
    <scope>NUCLEOTIDE SEQUENCE</scope>
    <source>
        <strain evidence="1">CGMCC 1.12698</strain>
    </source>
</reference>
<evidence type="ECO:0000313" key="2">
    <source>
        <dbReference type="Proteomes" id="UP000605259"/>
    </source>
</evidence>
<dbReference type="AlphaFoldDB" id="A0A917ERZ3"/>
<dbReference type="Proteomes" id="UP000605259">
    <property type="component" value="Unassembled WGS sequence"/>
</dbReference>
<accession>A0A917ERZ3</accession>
<comment type="caution">
    <text evidence="1">The sequence shown here is derived from an EMBL/GenBank/DDBJ whole genome shotgun (WGS) entry which is preliminary data.</text>
</comment>
<organism evidence="1 2">
    <name type="scientific">Priestia taiwanensis</name>
    <dbReference type="NCBI Taxonomy" id="1347902"/>
    <lineage>
        <taxon>Bacteria</taxon>
        <taxon>Bacillati</taxon>
        <taxon>Bacillota</taxon>
        <taxon>Bacilli</taxon>
        <taxon>Bacillales</taxon>
        <taxon>Bacillaceae</taxon>
        <taxon>Priestia</taxon>
    </lineage>
</organism>
<gene>
    <name evidence="1" type="ORF">GCM10007140_22400</name>
</gene>
<reference evidence="1" key="1">
    <citation type="journal article" date="2014" name="Int. J. Syst. Evol. Microbiol.">
        <title>Complete genome sequence of Corynebacterium casei LMG S-19264T (=DSM 44701T), isolated from a smear-ripened cheese.</title>
        <authorList>
            <consortium name="US DOE Joint Genome Institute (JGI-PGF)"/>
            <person name="Walter F."/>
            <person name="Albersmeier A."/>
            <person name="Kalinowski J."/>
            <person name="Ruckert C."/>
        </authorList>
    </citation>
    <scope>NUCLEOTIDE SEQUENCE</scope>
    <source>
        <strain evidence="1">CGMCC 1.12698</strain>
    </source>
</reference>
<keyword evidence="2" id="KW-1185">Reference proteome</keyword>
<sequence length="74" mass="8620">MRQLPLIEESAYTIAIDEYVLFLVEAGVLVKRNETTYEKMHEPSVPSCLQEIFSQDSDMVKRALYIEQRNKCAH</sequence>
<dbReference type="EMBL" id="BMFK01000001">
    <property type="protein sequence ID" value="GGE71986.1"/>
    <property type="molecule type" value="Genomic_DNA"/>
</dbReference>
<protein>
    <submittedName>
        <fullName evidence="1">Uncharacterized protein</fullName>
    </submittedName>
</protein>
<proteinExistence type="predicted"/>
<evidence type="ECO:0000313" key="1">
    <source>
        <dbReference type="EMBL" id="GGE71986.1"/>
    </source>
</evidence>